<feature type="domain" description="Cadherin" evidence="15">
    <location>
        <begin position="1467"/>
        <end position="1589"/>
    </location>
</feature>
<evidence type="ECO:0000256" key="11">
    <source>
        <dbReference type="PROSITE-ProRule" id="PRU00043"/>
    </source>
</evidence>
<feature type="domain" description="Cadherin" evidence="15">
    <location>
        <begin position="365"/>
        <end position="482"/>
    </location>
</feature>
<evidence type="ECO:0000256" key="9">
    <source>
        <dbReference type="ARBA" id="ARBA00023136"/>
    </source>
</evidence>
<keyword evidence="9 13" id="KW-0472">Membrane</keyword>
<dbReference type="InterPro" id="IPR015919">
    <property type="entry name" value="Cadherin-like_sf"/>
</dbReference>
<dbReference type="GO" id="GO:0060429">
    <property type="term" value="P:epithelium development"/>
    <property type="evidence" value="ECO:0007669"/>
    <property type="project" value="UniProtKB-ARBA"/>
</dbReference>
<protein>
    <submittedName>
        <fullName evidence="16">Cadherin-87A</fullName>
    </submittedName>
</protein>
<dbReference type="EMBL" id="HBUF01168345">
    <property type="protein sequence ID" value="CAG6651603.1"/>
    <property type="molecule type" value="Transcribed_RNA"/>
</dbReference>
<evidence type="ECO:0000256" key="14">
    <source>
        <dbReference type="SAM" id="SignalP"/>
    </source>
</evidence>
<keyword evidence="2" id="KW-1003">Cell membrane</keyword>
<proteinExistence type="predicted"/>
<feature type="domain" description="Cadherin" evidence="15">
    <location>
        <begin position="1030"/>
        <end position="1137"/>
    </location>
</feature>
<dbReference type="FunFam" id="2.60.40.60:FF:000098">
    <property type="entry name" value="cadherin-23 isoform X1"/>
    <property type="match status" value="1"/>
</dbReference>
<comment type="subcellular location">
    <subcellularLocation>
        <location evidence="1">Cell membrane</location>
        <topology evidence="1">Single-pass type I membrane protein</topology>
    </subcellularLocation>
</comment>
<dbReference type="PRINTS" id="PR00205">
    <property type="entry name" value="CADHERIN"/>
</dbReference>
<accession>A0A8D8WAA7</accession>
<evidence type="ECO:0000256" key="7">
    <source>
        <dbReference type="ARBA" id="ARBA00022889"/>
    </source>
</evidence>
<dbReference type="Gene3D" id="2.60.40.60">
    <property type="entry name" value="Cadherins"/>
    <property type="match status" value="14"/>
</dbReference>
<keyword evidence="4 14" id="KW-0732">Signal</keyword>
<feature type="region of interest" description="Disordered" evidence="12">
    <location>
        <begin position="1855"/>
        <end position="1875"/>
    </location>
</feature>
<evidence type="ECO:0000259" key="15">
    <source>
        <dbReference type="PROSITE" id="PS50268"/>
    </source>
</evidence>
<feature type="domain" description="Cadherin" evidence="15">
    <location>
        <begin position="251"/>
        <end position="364"/>
    </location>
</feature>
<dbReference type="CDD" id="cd11304">
    <property type="entry name" value="Cadherin_repeat"/>
    <property type="match status" value="14"/>
</dbReference>
<dbReference type="SMART" id="SM00112">
    <property type="entry name" value="CA"/>
    <property type="match status" value="14"/>
</dbReference>
<keyword evidence="3 13" id="KW-0812">Transmembrane</keyword>
<dbReference type="GO" id="GO:0005886">
    <property type="term" value="C:plasma membrane"/>
    <property type="evidence" value="ECO:0007669"/>
    <property type="project" value="UniProtKB-SubCell"/>
</dbReference>
<feature type="domain" description="Cadherin" evidence="15">
    <location>
        <begin position="1241"/>
        <end position="1350"/>
    </location>
</feature>
<dbReference type="SUPFAM" id="SSF49313">
    <property type="entry name" value="Cadherin-like"/>
    <property type="match status" value="14"/>
</dbReference>
<reference evidence="16" key="1">
    <citation type="submission" date="2021-05" db="EMBL/GenBank/DDBJ databases">
        <authorList>
            <person name="Alioto T."/>
            <person name="Alioto T."/>
            <person name="Gomez Garrido J."/>
        </authorList>
    </citation>
    <scope>NUCLEOTIDE SEQUENCE</scope>
</reference>
<evidence type="ECO:0000313" key="16">
    <source>
        <dbReference type="EMBL" id="CAG6651603.1"/>
    </source>
</evidence>
<dbReference type="PANTHER" id="PTHR24026:SF133">
    <property type="entry name" value="CADHERIN-RELATED FAMILY MEMBER 2"/>
    <property type="match status" value="1"/>
</dbReference>
<feature type="domain" description="Cadherin" evidence="15">
    <location>
        <begin position="700"/>
        <end position="803"/>
    </location>
</feature>
<dbReference type="InterPro" id="IPR020894">
    <property type="entry name" value="Cadherin_CS"/>
</dbReference>
<feature type="domain" description="Cadherin" evidence="15">
    <location>
        <begin position="804"/>
        <end position="923"/>
    </location>
</feature>
<feature type="domain" description="Cadherin" evidence="15">
    <location>
        <begin position="1353"/>
        <end position="1466"/>
    </location>
</feature>
<evidence type="ECO:0000256" key="8">
    <source>
        <dbReference type="ARBA" id="ARBA00022989"/>
    </source>
</evidence>
<sequence length="1881" mass="206751">MLQVQRRIQGTFSLLMVVICFISSSAYGNSPPIFTSDIQSPIVPENTPVGTVVLKLEGVDPEGSPVKYGIQGTDRFSVDRDSGELRVAEPLDREVNDTLLFNVTLEDEVEGEGVNNNQVEVPMSVIIGDENDNPPVFVNTPYEVVVPEDTPLGQVILDTIKVEDPDLLGESIEVSCKEHDTGEPCNKFVLVPETDSTTNLYTARLTLNSSLNFAQTQFYRLVLVATDGEHISKSNVDIRVGDVQNSPPVFVNASFSGEVAENAPIGFVVLKVEAKDGDLTEPRRIYYDLLTNPGDYLLIDPFTGELKTGKPLDRETLTESNGVISLTVRAREMVDGRPLQEEQATAFAQVTIVLRDVNDSPPAFNKKEYMVTIPENIEDGAFLPDLDMIVTDPDQGVNAAFSLRLEDVSRSFSVEPTTGSGTVQVSIRIKNGSLPRLDYEDPNQRKYIVLVIAEETSTAEKLSSTATLIVQVTDVNDNSPAFELDHYTASVLETAQAGTAITTITAQDADSGDFGTAGILYELVGEHSNKFLVNSQTGQISVGFCTTPGIAPCLDYETTPVYNNLTFKATDDSGKGNSHSVPLTINLVDANDNPPQFNQETFSASIEEGVIAFEPRLIIEATDPDKTSVIEYSLEDTQEELTIDKHTGEITVTSPNGLEIMEPGENLISLVVEATDGMFVSKVPVTIQVLDINNNQPHFEHDTYNVTIPEDVTMGSSIIQLKAHDNDEAINALLSYSIEKGSNNEFNIDNITGTLYATTRLDYDKKDKYSLHVIAVDGGTPPLTGTTTVNIVLLNVNDKEPYFTPTTQRAEVLENIPVGSVVHKLAARDLDIGDLAALRFGWGDISSAVDMKGNEVTSEEYKDLFSIDPTTGWVSVAKPLSRDIAVSIKLGVIVTDQTAPVLQQGAGTLIISIIDVNDIPPEFEPPWTRDEPNYLLEVEEEQPIGSLLGKFTALDKDSSIALYQLEQNGDMFSVNNVTGEVFIESRLDYETIQSVNLTLVAFDSGTPQLSTAANIYVQLININDNSPVFSQAEYNGTVKENAAAGTRILLVSAEDTDLGDLGKVMYDLEGEHSRLFHIDTESGLISVAGDESLDRETVESIRLTAIARDLAPAATQRTATVPVNIKVLDVNDNRPEFKSKRYHTSIQENIIITPSPSLLQLEATDRDENPRLTYRIVSGNDEDVFAVDDAGVLTIQGPLAKGKTEYNLVVQVSDGMLSDTTRVDVRIEPVNLERPVFVLPPPNDSKAFVRENSPIGHLVTKVQAKDEDSGENGRLTYHFNINGTHTQHTAQFSIDPDSGAITTRAALDREEKSSYQVYLVARDHGTPMYLETVQPLLIYIEDEDDNGPMFQASNRTFIFFTKENIPLHTRIGKVQAIDLDEGNNSFIFYFIISGNDNGSFSLDKQDGSIYNEIPLDRELNNVYELFVKASSNENYVENENNYSDNDDSVVLVRILVEDENDNPPEFEQPQYFRGVPSHATARHYVTSVSATDPDIGDFASFSYLIQASHLYKVGSNVSSGSVVPAPFSIDDNGRISTTQPMTEYNQDRFKLEVVARETAPPYREATTLVNVWIYEPQQLIKIILSRPPLEVTAEQDELVRDLSNATDTRVVVDDIRSHVSHTGQIRLDWTDMMVHVVDKQNQEIVAIPHILRIIDSKYDFLKSYYVGVAIENVQPAHPSVQEDKFEPGLAALIALLIVLVVGLVAVCVLCCCCKHWISAESPSNGTPHKSEMLIKKQKTQFIDDLSITENPLWIEQKLKLYEEQELTMQVFCDLDRGGSTERGGGGRRDSLDNLSGGGGDNTYATIQGGAGDYATLGGSIIPLDNVSSHSQQMYEASLGFQGSTFQVPKSNEILRKAPPLPATPSEGDKDSHQPEFILELL</sequence>
<feature type="domain" description="Cadherin" evidence="15">
    <location>
        <begin position="35"/>
        <end position="137"/>
    </location>
</feature>
<dbReference type="GO" id="GO:0007156">
    <property type="term" value="P:homophilic cell adhesion via plasma membrane adhesion molecules"/>
    <property type="evidence" value="ECO:0007669"/>
    <property type="project" value="InterPro"/>
</dbReference>
<name>A0A8D8WAA7_9HEMI</name>
<dbReference type="FunFam" id="2.60.40.60:FF:000092">
    <property type="entry name" value="Protocadherin 8"/>
    <property type="match status" value="1"/>
</dbReference>
<feature type="transmembrane region" description="Helical" evidence="13">
    <location>
        <begin position="1689"/>
        <end position="1713"/>
    </location>
</feature>
<comment type="function">
    <text evidence="10">Cadherins are calcium-dependent cell adhesion proteins. They preferentially interact with themselves in a homophilic manner in connecting cells.</text>
</comment>
<dbReference type="FunFam" id="2.60.40.60:FF:000020">
    <property type="entry name" value="Dachsous cadherin-related 1b"/>
    <property type="match status" value="3"/>
</dbReference>
<dbReference type="GO" id="GO:0005509">
    <property type="term" value="F:calcium ion binding"/>
    <property type="evidence" value="ECO:0007669"/>
    <property type="project" value="UniProtKB-UniRule"/>
</dbReference>
<feature type="domain" description="Cadherin" evidence="15">
    <location>
        <begin position="930"/>
        <end position="1029"/>
    </location>
</feature>
<evidence type="ECO:0000256" key="12">
    <source>
        <dbReference type="SAM" id="MobiDB-lite"/>
    </source>
</evidence>
<keyword evidence="7" id="KW-0130">Cell adhesion</keyword>
<evidence type="ECO:0000256" key="13">
    <source>
        <dbReference type="SAM" id="Phobius"/>
    </source>
</evidence>
<keyword evidence="6 11" id="KW-0106">Calcium</keyword>
<feature type="chain" id="PRO_5034667572" evidence="14">
    <location>
        <begin position="29"/>
        <end position="1881"/>
    </location>
</feature>
<evidence type="ECO:0000256" key="6">
    <source>
        <dbReference type="ARBA" id="ARBA00022837"/>
    </source>
</evidence>
<feature type="domain" description="Cadherin" evidence="15">
    <location>
        <begin position="138"/>
        <end position="250"/>
    </location>
</feature>
<keyword evidence="8 13" id="KW-1133">Transmembrane helix</keyword>
<feature type="compositionally biased region" description="Basic and acidic residues" evidence="12">
    <location>
        <begin position="1778"/>
        <end position="1791"/>
    </location>
</feature>
<evidence type="ECO:0000256" key="5">
    <source>
        <dbReference type="ARBA" id="ARBA00022737"/>
    </source>
</evidence>
<feature type="region of interest" description="Disordered" evidence="12">
    <location>
        <begin position="1778"/>
        <end position="1798"/>
    </location>
</feature>
<feature type="domain" description="Cadherin" evidence="15">
    <location>
        <begin position="598"/>
        <end position="699"/>
    </location>
</feature>
<dbReference type="PROSITE" id="PS50268">
    <property type="entry name" value="CADHERIN_2"/>
    <property type="match status" value="14"/>
</dbReference>
<evidence type="ECO:0000256" key="10">
    <source>
        <dbReference type="ARBA" id="ARBA00059331"/>
    </source>
</evidence>
<dbReference type="GO" id="GO:0009653">
    <property type="term" value="P:anatomical structure morphogenesis"/>
    <property type="evidence" value="ECO:0007669"/>
    <property type="project" value="UniProtKB-ARBA"/>
</dbReference>
<evidence type="ECO:0000256" key="1">
    <source>
        <dbReference type="ARBA" id="ARBA00004251"/>
    </source>
</evidence>
<dbReference type="FunFam" id="2.60.40.60:FF:000168">
    <property type="entry name" value="Cadherin-related family member 2"/>
    <property type="match status" value="1"/>
</dbReference>
<keyword evidence="5" id="KW-0677">Repeat</keyword>
<dbReference type="PROSITE" id="PS00232">
    <property type="entry name" value="CADHERIN_1"/>
    <property type="match status" value="5"/>
</dbReference>
<dbReference type="PANTHER" id="PTHR24026">
    <property type="entry name" value="FAT ATYPICAL CADHERIN-RELATED"/>
    <property type="match status" value="1"/>
</dbReference>
<evidence type="ECO:0000256" key="3">
    <source>
        <dbReference type="ARBA" id="ARBA00022692"/>
    </source>
</evidence>
<feature type="domain" description="Cadherin" evidence="15">
    <location>
        <begin position="483"/>
        <end position="597"/>
    </location>
</feature>
<evidence type="ECO:0000256" key="4">
    <source>
        <dbReference type="ARBA" id="ARBA00022729"/>
    </source>
</evidence>
<feature type="domain" description="Cadherin" evidence="15">
    <location>
        <begin position="1138"/>
        <end position="1237"/>
    </location>
</feature>
<evidence type="ECO:0000256" key="2">
    <source>
        <dbReference type="ARBA" id="ARBA00022475"/>
    </source>
</evidence>
<feature type="signal peptide" evidence="14">
    <location>
        <begin position="1"/>
        <end position="28"/>
    </location>
</feature>
<dbReference type="InterPro" id="IPR002126">
    <property type="entry name" value="Cadherin-like_dom"/>
</dbReference>
<organism evidence="16">
    <name type="scientific">Cacopsylla melanoneura</name>
    <dbReference type="NCBI Taxonomy" id="428564"/>
    <lineage>
        <taxon>Eukaryota</taxon>
        <taxon>Metazoa</taxon>
        <taxon>Ecdysozoa</taxon>
        <taxon>Arthropoda</taxon>
        <taxon>Hexapoda</taxon>
        <taxon>Insecta</taxon>
        <taxon>Pterygota</taxon>
        <taxon>Neoptera</taxon>
        <taxon>Paraneoptera</taxon>
        <taxon>Hemiptera</taxon>
        <taxon>Sternorrhyncha</taxon>
        <taxon>Psylloidea</taxon>
        <taxon>Psyllidae</taxon>
        <taxon>Psyllinae</taxon>
        <taxon>Cacopsylla</taxon>
    </lineage>
</organism>
<dbReference type="Pfam" id="PF00028">
    <property type="entry name" value="Cadherin"/>
    <property type="match status" value="10"/>
</dbReference>